<sequence>MKISRKNPHESCNPDLVAKNNFNFDSDLILPSRHNDAWPLI</sequence>
<evidence type="ECO:0000313" key="1">
    <source>
        <dbReference type="EMBL" id="SFM42819.1"/>
    </source>
</evidence>
<dbReference type="AlphaFoldDB" id="A0A1I4QS01"/>
<evidence type="ECO:0000313" key="2">
    <source>
        <dbReference type="Proteomes" id="UP000183287"/>
    </source>
</evidence>
<proteinExistence type="predicted"/>
<reference evidence="2" key="1">
    <citation type="submission" date="2016-10" db="EMBL/GenBank/DDBJ databases">
        <authorList>
            <person name="Varghese N."/>
            <person name="Submissions S."/>
        </authorList>
    </citation>
    <scope>NUCLEOTIDE SEQUENCE [LARGE SCALE GENOMIC DNA]</scope>
    <source>
        <strain evidence="2">Nm44</strain>
    </source>
</reference>
<organism evidence="1 2">
    <name type="scientific">Nitrosomonas communis</name>
    <dbReference type="NCBI Taxonomy" id="44574"/>
    <lineage>
        <taxon>Bacteria</taxon>
        <taxon>Pseudomonadati</taxon>
        <taxon>Pseudomonadota</taxon>
        <taxon>Betaproteobacteria</taxon>
        <taxon>Nitrosomonadales</taxon>
        <taxon>Nitrosomonadaceae</taxon>
        <taxon>Nitrosomonas</taxon>
    </lineage>
</organism>
<protein>
    <submittedName>
        <fullName evidence="1">Uncharacterized protein</fullName>
    </submittedName>
</protein>
<keyword evidence="2" id="KW-1185">Reference proteome</keyword>
<dbReference type="EMBL" id="FOUB01000028">
    <property type="protein sequence ID" value="SFM42819.1"/>
    <property type="molecule type" value="Genomic_DNA"/>
</dbReference>
<name>A0A1I4QS01_9PROT</name>
<dbReference type="Proteomes" id="UP000183287">
    <property type="component" value="Unassembled WGS sequence"/>
</dbReference>
<accession>A0A1I4QS01</accession>
<gene>
    <name evidence="1" type="ORF">SAMN05421863_102828</name>
</gene>